<feature type="domain" description="T-SNARE coiled-coil homology" evidence="12">
    <location>
        <begin position="679"/>
        <end position="741"/>
    </location>
</feature>
<protein>
    <submittedName>
        <fullName evidence="14">Methyl-accepting chemotaxis protein (Mcp) signalling domain</fullName>
    </submittedName>
</protein>
<dbReference type="GO" id="GO:0006935">
    <property type="term" value="P:chemotaxis"/>
    <property type="evidence" value="ECO:0007669"/>
    <property type="project" value="InterPro"/>
</dbReference>
<evidence type="ECO:0000256" key="7">
    <source>
        <dbReference type="ARBA" id="ARBA00023224"/>
    </source>
</evidence>
<evidence type="ECO:0000256" key="10">
    <source>
        <dbReference type="SAM" id="Phobius"/>
    </source>
</evidence>
<name>A0A4U8YPN1_9BACT</name>
<dbReference type="PROSITE" id="PS50111">
    <property type="entry name" value="CHEMOTAXIS_TRANSDUC_2"/>
    <property type="match status" value="1"/>
</dbReference>
<dbReference type="InterPro" id="IPR004090">
    <property type="entry name" value="Chemotax_Me-accpt_rcpt"/>
</dbReference>
<dbReference type="Proteomes" id="UP000507962">
    <property type="component" value="Unassembled WGS sequence"/>
</dbReference>
<keyword evidence="15" id="KW-1185">Reference proteome</keyword>
<dbReference type="Gene3D" id="1.10.287.950">
    <property type="entry name" value="Methyl-accepting chemotaxis protein"/>
    <property type="match status" value="1"/>
</dbReference>
<dbReference type="PANTHER" id="PTHR32089:SF112">
    <property type="entry name" value="LYSOZYME-LIKE PROTEIN-RELATED"/>
    <property type="match status" value="1"/>
</dbReference>
<dbReference type="InterPro" id="IPR000727">
    <property type="entry name" value="T_SNARE_dom"/>
</dbReference>
<reference evidence="14 15" key="1">
    <citation type="submission" date="2019-03" db="EMBL/GenBank/DDBJ databases">
        <authorList>
            <person name="Nijsse B."/>
        </authorList>
    </citation>
    <scope>NUCLEOTIDE SEQUENCE [LARGE SCALE GENOMIC DNA]</scope>
    <source>
        <strain evidence="14">Desulfoluna butyratoxydans MSL71</strain>
    </source>
</reference>
<evidence type="ECO:0000256" key="6">
    <source>
        <dbReference type="ARBA" id="ARBA00023136"/>
    </source>
</evidence>
<sequence length="792" mass="85992">MFLAVSLRTKLIGGFSLLVAVLLVVGSGGYLSLDRVIRQAGQGYTTLELDAELNNLSSNQAYYAKDGDIEQFQRLNKGMELVHSKLDELEESSLDNEALTKIETGRQLYVQKLTSLRDAKEKKAELSELLRTTASKVKAKSLEEYELIEESIRKEVLHNSNYQLKKTAFASVRNLVDVAHDAVSAMHSSGLSRKKALDVLRKMHFGTGNYFFVLQKDYTLIAHGADRTLEGSDFSTVQDKNTGKTFMVDLVKGAVSDGLSITEYSWPKPNKGNTLFPKATVAQYYEPWDLVICAGVYMDDLVMVGQELGEVIEDGFSRFEDISALNSTLTDARIAAFSYLTFNSDPHRVNEILKGLIDMDTATDSIRALATEYITTWNSYVTLVELEKTIGIDAHNLIEDASNTMHVMAVNSETAFVQSASWGKTGIVLFTLIGAVLAVGAALVLIVSITRPLKQTCTMLRDIAEGDGDLTQRLVVASRDELGEMANWFNTFVENLQQMIRDIAGNSETLSASSSKLTGLAGRMAQGAEASSSKSHTVAAASEQMSSNMEDVARETEQSSGNLNAMASATEEMTSTIGEISHNSESARDITGQAVNQTRRAKKKVGDLGDAAQAIGKVTETIGEISEQINLLALNATIEAARAGDAGKGFAVVADEIKELAKQTAISNQEVKERISGVQASTEETVTEIDAITKIVDQVNQIVITIAAAIEEQSVTTTEISGNINKASSGIQTVSDKILESTQVSRDMARQISHVNTTAEEMTDVSTQVRNNATELQSLADKLTSLVGRFRV</sequence>
<dbReference type="PROSITE" id="PS50885">
    <property type="entry name" value="HAMP"/>
    <property type="match status" value="1"/>
</dbReference>
<evidence type="ECO:0000256" key="2">
    <source>
        <dbReference type="ARBA" id="ARBA00022475"/>
    </source>
</evidence>
<keyword evidence="3" id="KW-0997">Cell inner membrane</keyword>
<dbReference type="RefSeq" id="WP_180143651.1">
    <property type="nucleotide sequence ID" value="NZ_CAADHO010000008.1"/>
</dbReference>
<dbReference type="GO" id="GO:0005886">
    <property type="term" value="C:plasma membrane"/>
    <property type="evidence" value="ECO:0007669"/>
    <property type="project" value="UniProtKB-SubCell"/>
</dbReference>
<dbReference type="SMART" id="SM01049">
    <property type="entry name" value="Cache_2"/>
    <property type="match status" value="1"/>
</dbReference>
<evidence type="ECO:0000256" key="4">
    <source>
        <dbReference type="ARBA" id="ARBA00022692"/>
    </source>
</evidence>
<dbReference type="PANTHER" id="PTHR32089">
    <property type="entry name" value="METHYL-ACCEPTING CHEMOTAXIS PROTEIN MCPB"/>
    <property type="match status" value="1"/>
</dbReference>
<keyword evidence="2" id="KW-1003">Cell membrane</keyword>
<evidence type="ECO:0000313" key="14">
    <source>
        <dbReference type="EMBL" id="VFQ46205.1"/>
    </source>
</evidence>
<feature type="domain" description="Methyl-accepting transducer" evidence="11">
    <location>
        <begin position="527"/>
        <end position="763"/>
    </location>
</feature>
<dbReference type="SUPFAM" id="SSF58104">
    <property type="entry name" value="Methyl-accepting chemotaxis protein (MCP) signaling domain"/>
    <property type="match status" value="1"/>
</dbReference>
<evidence type="ECO:0000256" key="1">
    <source>
        <dbReference type="ARBA" id="ARBA00004429"/>
    </source>
</evidence>
<dbReference type="GO" id="GO:0007165">
    <property type="term" value="P:signal transduction"/>
    <property type="evidence" value="ECO:0007669"/>
    <property type="project" value="UniProtKB-KW"/>
</dbReference>
<evidence type="ECO:0000256" key="3">
    <source>
        <dbReference type="ARBA" id="ARBA00022519"/>
    </source>
</evidence>
<dbReference type="GO" id="GO:0004888">
    <property type="term" value="F:transmembrane signaling receptor activity"/>
    <property type="evidence" value="ECO:0007669"/>
    <property type="project" value="InterPro"/>
</dbReference>
<feature type="transmembrane region" description="Helical" evidence="10">
    <location>
        <begin position="12"/>
        <end position="33"/>
    </location>
</feature>
<dbReference type="CDD" id="cd06225">
    <property type="entry name" value="HAMP"/>
    <property type="match status" value="1"/>
</dbReference>
<dbReference type="AlphaFoldDB" id="A0A4U8YPN1"/>
<comment type="subcellular location">
    <subcellularLocation>
        <location evidence="1">Cell inner membrane</location>
        <topology evidence="1">Multi-pass membrane protein</topology>
    </subcellularLocation>
</comment>
<dbReference type="Gene3D" id="3.30.450.20">
    <property type="entry name" value="PAS domain"/>
    <property type="match status" value="1"/>
</dbReference>
<keyword evidence="4 10" id="KW-0812">Transmembrane</keyword>
<evidence type="ECO:0000256" key="9">
    <source>
        <dbReference type="PROSITE-ProRule" id="PRU00284"/>
    </source>
</evidence>
<dbReference type="EMBL" id="CAADHO010000008">
    <property type="protein sequence ID" value="VFQ46205.1"/>
    <property type="molecule type" value="Genomic_DNA"/>
</dbReference>
<accession>A0A4U8YPN1</accession>
<evidence type="ECO:0000256" key="8">
    <source>
        <dbReference type="ARBA" id="ARBA00029447"/>
    </source>
</evidence>
<dbReference type="InterPro" id="IPR003660">
    <property type="entry name" value="HAMP_dom"/>
</dbReference>
<evidence type="ECO:0000313" key="15">
    <source>
        <dbReference type="Proteomes" id="UP000507962"/>
    </source>
</evidence>
<dbReference type="PROSITE" id="PS50192">
    <property type="entry name" value="T_SNARE"/>
    <property type="match status" value="1"/>
</dbReference>
<proteinExistence type="inferred from homology"/>
<keyword evidence="5 10" id="KW-1133">Transmembrane helix</keyword>
<dbReference type="Pfam" id="PF00672">
    <property type="entry name" value="HAMP"/>
    <property type="match status" value="1"/>
</dbReference>
<organism evidence="14 15">
    <name type="scientific">Desulfoluna butyratoxydans</name>
    <dbReference type="NCBI Taxonomy" id="231438"/>
    <lineage>
        <taxon>Bacteria</taxon>
        <taxon>Pseudomonadati</taxon>
        <taxon>Thermodesulfobacteriota</taxon>
        <taxon>Desulfobacteria</taxon>
        <taxon>Desulfobacterales</taxon>
        <taxon>Desulfolunaceae</taxon>
        <taxon>Desulfoluna</taxon>
    </lineage>
</organism>
<feature type="transmembrane region" description="Helical" evidence="10">
    <location>
        <begin position="427"/>
        <end position="449"/>
    </location>
</feature>
<dbReference type="Pfam" id="PF00015">
    <property type="entry name" value="MCPsignal"/>
    <property type="match status" value="1"/>
</dbReference>
<dbReference type="SMART" id="SM00283">
    <property type="entry name" value="MA"/>
    <property type="match status" value="1"/>
</dbReference>
<gene>
    <name evidence="14" type="ORF">MSL71_38680</name>
</gene>
<dbReference type="Pfam" id="PF17200">
    <property type="entry name" value="sCache_2"/>
    <property type="match status" value="1"/>
</dbReference>
<keyword evidence="6 10" id="KW-0472">Membrane</keyword>
<dbReference type="InterPro" id="IPR004089">
    <property type="entry name" value="MCPsignal_dom"/>
</dbReference>
<dbReference type="InterPro" id="IPR033480">
    <property type="entry name" value="sCache_2"/>
</dbReference>
<evidence type="ECO:0000259" key="13">
    <source>
        <dbReference type="PROSITE" id="PS50885"/>
    </source>
</evidence>
<evidence type="ECO:0000256" key="5">
    <source>
        <dbReference type="ARBA" id="ARBA00022989"/>
    </source>
</evidence>
<evidence type="ECO:0000259" key="12">
    <source>
        <dbReference type="PROSITE" id="PS50192"/>
    </source>
</evidence>
<keyword evidence="7 9" id="KW-0807">Transducer</keyword>
<feature type="domain" description="HAMP" evidence="13">
    <location>
        <begin position="447"/>
        <end position="501"/>
    </location>
</feature>
<comment type="similarity">
    <text evidence="8">Belongs to the methyl-accepting chemotaxis (MCP) protein family.</text>
</comment>
<dbReference type="SMART" id="SM00304">
    <property type="entry name" value="HAMP"/>
    <property type="match status" value="1"/>
</dbReference>
<evidence type="ECO:0000259" key="11">
    <source>
        <dbReference type="PROSITE" id="PS50111"/>
    </source>
</evidence>
<dbReference type="PRINTS" id="PR00260">
    <property type="entry name" value="CHEMTRNSDUCR"/>
</dbReference>